<sequence>MPCVLCADFQNASQEWYQTQHRARMSTVVGPCFTSRNEQNDVKGVCQLLQLLEDPGLKLPTGWNLVPPLSWSEHSDEPATLSKPQPHANLEHRERTLCFIF</sequence>
<protein>
    <submittedName>
        <fullName evidence="1">Uncharacterized protein</fullName>
    </submittedName>
</protein>
<dbReference type="Proteomes" id="UP001519460">
    <property type="component" value="Unassembled WGS sequence"/>
</dbReference>
<organism evidence="1 3">
    <name type="scientific">Batillaria attramentaria</name>
    <dbReference type="NCBI Taxonomy" id="370345"/>
    <lineage>
        <taxon>Eukaryota</taxon>
        <taxon>Metazoa</taxon>
        <taxon>Spiralia</taxon>
        <taxon>Lophotrochozoa</taxon>
        <taxon>Mollusca</taxon>
        <taxon>Gastropoda</taxon>
        <taxon>Caenogastropoda</taxon>
        <taxon>Sorbeoconcha</taxon>
        <taxon>Cerithioidea</taxon>
        <taxon>Batillariidae</taxon>
        <taxon>Batillaria</taxon>
    </lineage>
</organism>
<evidence type="ECO:0000313" key="2">
    <source>
        <dbReference type="EMBL" id="KAK7490534.1"/>
    </source>
</evidence>
<accession>A0ABD0K738</accession>
<reference evidence="1" key="3">
    <citation type="submission" date="2023-01" db="EMBL/GenBank/DDBJ databases">
        <authorList>
            <person name="Patra A."/>
        </authorList>
    </citation>
    <scope>NUCLEOTIDE SEQUENCE</scope>
    <source>
        <strain evidence="1">Wonlab-2016</strain>
        <tissue evidence="1">Foot muscle</tissue>
    </source>
</reference>
<dbReference type="EMBL" id="JACVVK020000126">
    <property type="protein sequence ID" value="KAK7490534.1"/>
    <property type="molecule type" value="Genomic_DNA"/>
</dbReference>
<comment type="caution">
    <text evidence="1">The sequence shown here is derived from an EMBL/GenBank/DDBJ whole genome shotgun (WGS) entry which is preliminary data.</text>
</comment>
<name>A0ABD0K738_9CAEN</name>
<evidence type="ECO:0000313" key="1">
    <source>
        <dbReference type="EMBL" id="KAK7482693.1"/>
    </source>
</evidence>
<dbReference type="EMBL" id="JACVVK020000240">
    <property type="protein sequence ID" value="KAK7482693.1"/>
    <property type="molecule type" value="Genomic_DNA"/>
</dbReference>
<reference evidence="1" key="1">
    <citation type="submission" date="2020-09" db="EMBL/GenBank/DDBJ databases">
        <authorList>
            <person name="Won Y."/>
        </authorList>
    </citation>
    <scope>NUCLEOTIDE SEQUENCE</scope>
    <source>
        <strain evidence="1">Wonlab-2016</strain>
        <tissue evidence="1">Foot muscle</tissue>
    </source>
</reference>
<reference evidence="1 3" key="2">
    <citation type="journal article" date="2023" name="Sci. Data">
        <title>Genome assembly of the Korean intertidal mud-creeper Batillaria attramentaria.</title>
        <authorList>
            <person name="Patra A.K."/>
            <person name="Ho P.T."/>
            <person name="Jun S."/>
            <person name="Lee S.J."/>
            <person name="Kim Y."/>
            <person name="Won Y.J."/>
        </authorList>
    </citation>
    <scope>NUCLEOTIDE SEQUENCE [LARGE SCALE GENOMIC DNA]</scope>
    <source>
        <strain evidence="1">Wonlab-2016</strain>
    </source>
</reference>
<evidence type="ECO:0000313" key="3">
    <source>
        <dbReference type="Proteomes" id="UP001519460"/>
    </source>
</evidence>
<proteinExistence type="predicted"/>
<gene>
    <name evidence="2" type="ORF">BaRGS_00018320</name>
    <name evidence="1" type="ORF">BaRGS_00026102</name>
</gene>
<keyword evidence="3" id="KW-1185">Reference proteome</keyword>
<dbReference type="AlphaFoldDB" id="A0ABD0K738"/>